<dbReference type="Proteomes" id="UP000239554">
    <property type="component" value="Chromosome"/>
</dbReference>
<proteinExistence type="predicted"/>
<protein>
    <submittedName>
        <fullName evidence="1">Uncharacterized protein</fullName>
    </submittedName>
</protein>
<sequence>MTLIESINVNKRTLSSSIVSNRNRRQWLDAYEVLTDHNELICSSFIEHIANTLNLGVVYN</sequence>
<evidence type="ECO:0000313" key="2">
    <source>
        <dbReference type="Proteomes" id="UP000239554"/>
    </source>
</evidence>
<accession>A0A7U5TJI1</accession>
<reference evidence="1 2" key="1">
    <citation type="journal article" date="2018" name="MBio">
        <title>Genomic Analysis of Hospital Plumbing Reveals Diverse Reservoir of Bacterial Plasmids Conferring Carbapenem Resistance.</title>
        <authorList>
            <consortium name="NISC Comparative Sequencing Program"/>
            <person name="Weingarten R.A."/>
            <person name="Johnson R.C."/>
            <person name="Conlan S."/>
            <person name="Ramsburg A.M."/>
            <person name="Dekker J.P."/>
            <person name="Lau A.F."/>
            <person name="Khil P."/>
            <person name="Odom R.T."/>
            <person name="Deming C."/>
            <person name="Park M."/>
            <person name="Thomas P.J."/>
            <person name="Henderson D.K."/>
            <person name="Palmore T.N."/>
            <person name="Segre J.A."/>
            <person name="Frank K.M."/>
        </authorList>
    </citation>
    <scope>NUCLEOTIDE SEQUENCE [LARGE SCALE GENOMIC DNA]</scope>
    <source>
        <strain evidence="1 2">ECONIH4</strain>
    </source>
</reference>
<dbReference type="EMBL" id="CP026399">
    <property type="protein sequence ID" value="AUY02327.1"/>
    <property type="molecule type" value="Genomic_DNA"/>
</dbReference>
<name>A0A7U5TJI1_ECOLX</name>
<dbReference type="AlphaFoldDB" id="A0A7U5TJI1"/>
<organism evidence="1 2">
    <name type="scientific">Escherichia coli</name>
    <dbReference type="NCBI Taxonomy" id="562"/>
    <lineage>
        <taxon>Bacteria</taxon>
        <taxon>Pseudomonadati</taxon>
        <taxon>Pseudomonadota</taxon>
        <taxon>Gammaproteobacteria</taxon>
        <taxon>Enterobacterales</taxon>
        <taxon>Enterobacteriaceae</taxon>
        <taxon>Escherichia</taxon>
    </lineage>
</organism>
<evidence type="ECO:0000313" key="1">
    <source>
        <dbReference type="EMBL" id="AUY02327.1"/>
    </source>
</evidence>
<gene>
    <name evidence="1" type="ORF">C3F40_11325</name>
</gene>